<comment type="similarity">
    <text evidence="3 4">Belongs to the RlpA family.</text>
</comment>
<gene>
    <name evidence="3" type="primary">rlpA</name>
    <name evidence="6" type="ordered locus">AciX8_2442</name>
</gene>
<keyword evidence="1 3" id="KW-0456">Lyase</keyword>
<dbReference type="CDD" id="cd22268">
    <property type="entry name" value="DPBB_RlpA-like"/>
    <property type="match status" value="1"/>
</dbReference>
<sequence>MFDLGSRAFDNICMNGYNTRDRKNTLSAGSRRRNRVVLLAAALGLTTTIVASPPAPGSAKIVSTPSASIKHHWFQVGKASWYGGRFQGHRTATGERFDMNALTCAHRTLPLGSWVRVTNLHNQKTTFLRVNDRGPVAGNLIMDLSYAAAKKLGIQGLGKVKVEEVNPGDVQMSQALVASLPEMPPLSSPTIVVR</sequence>
<dbReference type="HAMAP" id="MF_02071">
    <property type="entry name" value="RlpA"/>
    <property type="match status" value="1"/>
</dbReference>
<accession>G8NY85</accession>
<keyword evidence="7" id="KW-1185">Reference proteome</keyword>
<evidence type="ECO:0000256" key="2">
    <source>
        <dbReference type="ARBA" id="ARBA00023316"/>
    </source>
</evidence>
<dbReference type="HOGENOM" id="CLU_042923_7_1_0"/>
<dbReference type="GO" id="GO:0008932">
    <property type="term" value="F:lytic endotransglycosylase activity"/>
    <property type="evidence" value="ECO:0007669"/>
    <property type="project" value="UniProtKB-UniRule"/>
</dbReference>
<dbReference type="InterPro" id="IPR009009">
    <property type="entry name" value="RlpA-like_DPBB"/>
</dbReference>
<evidence type="ECO:0000256" key="1">
    <source>
        <dbReference type="ARBA" id="ARBA00023239"/>
    </source>
</evidence>
<dbReference type="GO" id="GO:0071555">
    <property type="term" value="P:cell wall organization"/>
    <property type="evidence" value="ECO:0007669"/>
    <property type="project" value="UniProtKB-KW"/>
</dbReference>
<evidence type="ECO:0000256" key="3">
    <source>
        <dbReference type="HAMAP-Rule" id="MF_02071"/>
    </source>
</evidence>
<protein>
    <recommendedName>
        <fullName evidence="3">Probable endolytic peptidoglycan transglycosylase RlpA</fullName>
        <ecNumber evidence="3">4.2.2.-</ecNumber>
    </recommendedName>
</protein>
<keyword evidence="6" id="KW-0449">Lipoprotein</keyword>
<organism evidence="6 7">
    <name type="scientific">Granulicella mallensis (strain ATCC BAA-1857 / DSM 23137 / MP5ACTX8)</name>
    <dbReference type="NCBI Taxonomy" id="682795"/>
    <lineage>
        <taxon>Bacteria</taxon>
        <taxon>Pseudomonadati</taxon>
        <taxon>Acidobacteriota</taxon>
        <taxon>Terriglobia</taxon>
        <taxon>Terriglobales</taxon>
        <taxon>Acidobacteriaceae</taxon>
        <taxon>Granulicella</taxon>
    </lineage>
</organism>
<dbReference type="SUPFAM" id="SSF50685">
    <property type="entry name" value="Barwin-like endoglucanases"/>
    <property type="match status" value="1"/>
</dbReference>
<dbReference type="AlphaFoldDB" id="G8NY85"/>
<dbReference type="Pfam" id="PF03330">
    <property type="entry name" value="DPBB_1"/>
    <property type="match status" value="1"/>
</dbReference>
<comment type="function">
    <text evidence="3">Lytic transglycosylase with a strong preference for naked glycan strands that lack stem peptides.</text>
</comment>
<evidence type="ECO:0000313" key="6">
    <source>
        <dbReference type="EMBL" id="AEU36759.1"/>
    </source>
</evidence>
<dbReference type="InterPro" id="IPR034718">
    <property type="entry name" value="RlpA"/>
</dbReference>
<dbReference type="eggNOG" id="COG0797">
    <property type="taxonomic scope" value="Bacteria"/>
</dbReference>
<dbReference type="Proteomes" id="UP000007113">
    <property type="component" value="Chromosome"/>
</dbReference>
<feature type="domain" description="RlpA-like protein double-psi beta-barrel" evidence="5">
    <location>
        <begin position="76"/>
        <end position="163"/>
    </location>
</feature>
<keyword evidence="2 3" id="KW-0961">Cell wall biogenesis/degradation</keyword>
<dbReference type="NCBIfam" id="TIGR00413">
    <property type="entry name" value="rlpA"/>
    <property type="match status" value="1"/>
</dbReference>
<dbReference type="PANTHER" id="PTHR34183:SF1">
    <property type="entry name" value="ENDOLYTIC PEPTIDOGLYCAN TRANSGLYCOSYLASE RLPA"/>
    <property type="match status" value="1"/>
</dbReference>
<dbReference type="EMBL" id="CP003130">
    <property type="protein sequence ID" value="AEU36759.1"/>
    <property type="molecule type" value="Genomic_DNA"/>
</dbReference>
<dbReference type="Gene3D" id="2.40.40.10">
    <property type="entry name" value="RlpA-like domain"/>
    <property type="match status" value="1"/>
</dbReference>
<dbReference type="KEGG" id="gma:AciX8_2442"/>
<evidence type="ECO:0000259" key="5">
    <source>
        <dbReference type="Pfam" id="PF03330"/>
    </source>
</evidence>
<dbReference type="EC" id="4.2.2.-" evidence="3"/>
<dbReference type="InterPro" id="IPR012997">
    <property type="entry name" value="RplA"/>
</dbReference>
<dbReference type="PANTHER" id="PTHR34183">
    <property type="entry name" value="ENDOLYTIC PEPTIDOGLYCAN TRANSGLYCOSYLASE RLPA"/>
    <property type="match status" value="1"/>
</dbReference>
<name>G8NY85_GRAMM</name>
<reference evidence="6 7" key="1">
    <citation type="submission" date="2011-11" db="EMBL/GenBank/DDBJ databases">
        <title>Complete sequence of Granulicella mallensis MP5ACTX8.</title>
        <authorList>
            <consortium name="US DOE Joint Genome Institute"/>
            <person name="Lucas S."/>
            <person name="Copeland A."/>
            <person name="Lapidus A."/>
            <person name="Cheng J.-F."/>
            <person name="Goodwin L."/>
            <person name="Pitluck S."/>
            <person name="Peters L."/>
            <person name="Lu M."/>
            <person name="Detter J.C."/>
            <person name="Han C."/>
            <person name="Tapia R."/>
            <person name="Land M."/>
            <person name="Hauser L."/>
            <person name="Kyrpides N."/>
            <person name="Ivanova N."/>
            <person name="Mikhailova N."/>
            <person name="Pagani I."/>
            <person name="Rawat S."/>
            <person name="Mannisto M."/>
            <person name="Haggblom M."/>
            <person name="Woyke T."/>
        </authorList>
    </citation>
    <scope>NUCLEOTIDE SEQUENCE [LARGE SCALE GENOMIC DNA]</scope>
    <source>
        <strain evidence="7">ATCC BAA-1857 / DSM 23137 / MP5ACTX8</strain>
    </source>
</reference>
<dbReference type="InterPro" id="IPR036908">
    <property type="entry name" value="RlpA-like_sf"/>
</dbReference>
<dbReference type="GO" id="GO:0000270">
    <property type="term" value="P:peptidoglycan metabolic process"/>
    <property type="evidence" value="ECO:0007669"/>
    <property type="project" value="UniProtKB-UniRule"/>
</dbReference>
<proteinExistence type="inferred from homology"/>
<evidence type="ECO:0000256" key="4">
    <source>
        <dbReference type="RuleBase" id="RU003495"/>
    </source>
</evidence>
<evidence type="ECO:0000313" key="7">
    <source>
        <dbReference type="Proteomes" id="UP000007113"/>
    </source>
</evidence>